<keyword evidence="17" id="KW-1185">Reference proteome</keyword>
<dbReference type="PROSITE" id="PS52016">
    <property type="entry name" value="TONB_DEPENDENT_REC_3"/>
    <property type="match status" value="1"/>
</dbReference>
<keyword evidence="7 12" id="KW-0798">TonB box</keyword>
<dbReference type="EMBL" id="PZKC01000001">
    <property type="protein sequence ID" value="PTD98158.1"/>
    <property type="molecule type" value="Genomic_DNA"/>
</dbReference>
<keyword evidence="5 11" id="KW-0812">Transmembrane</keyword>
<dbReference type="Pfam" id="PF00593">
    <property type="entry name" value="TonB_dep_Rec_b-barrel"/>
    <property type="match status" value="1"/>
</dbReference>
<keyword evidence="4 11" id="KW-1134">Transmembrane beta strand</keyword>
<dbReference type="InterPro" id="IPR012910">
    <property type="entry name" value="Plug_dom"/>
</dbReference>
<dbReference type="AlphaFoldDB" id="A0A2T4IK77"/>
<comment type="subcellular location">
    <subcellularLocation>
        <location evidence="1 11">Cell outer membrane</location>
        <topology evidence="1 11">Multi-pass membrane protein</topology>
    </subcellularLocation>
</comment>
<evidence type="ECO:0000313" key="16">
    <source>
        <dbReference type="EMBL" id="PTD98158.1"/>
    </source>
</evidence>
<evidence type="ECO:0008006" key="18">
    <source>
        <dbReference type="Google" id="ProtNLM"/>
    </source>
</evidence>
<dbReference type="GO" id="GO:0009279">
    <property type="term" value="C:cell outer membrane"/>
    <property type="evidence" value="ECO:0007669"/>
    <property type="project" value="UniProtKB-SubCell"/>
</dbReference>
<feature type="domain" description="TonB-dependent receptor-like beta-barrel" evidence="14">
    <location>
        <begin position="267"/>
        <end position="650"/>
    </location>
</feature>
<dbReference type="InterPro" id="IPR036942">
    <property type="entry name" value="Beta-barrel_TonB_sf"/>
</dbReference>
<dbReference type="InterPro" id="IPR039426">
    <property type="entry name" value="TonB-dep_rcpt-like"/>
</dbReference>
<keyword evidence="6 13" id="KW-0732">Signal</keyword>
<evidence type="ECO:0000256" key="7">
    <source>
        <dbReference type="ARBA" id="ARBA00023077"/>
    </source>
</evidence>
<dbReference type="PANTHER" id="PTHR30069">
    <property type="entry name" value="TONB-DEPENDENT OUTER MEMBRANE RECEPTOR"/>
    <property type="match status" value="1"/>
</dbReference>
<gene>
    <name evidence="16" type="ORF">C8261_01750</name>
</gene>
<dbReference type="Proteomes" id="UP000241193">
    <property type="component" value="Unassembled WGS sequence"/>
</dbReference>
<dbReference type="OrthoDB" id="183532at2"/>
<evidence type="ECO:0000259" key="15">
    <source>
        <dbReference type="Pfam" id="PF07715"/>
    </source>
</evidence>
<dbReference type="InterPro" id="IPR000531">
    <property type="entry name" value="Beta-barrel_TonB"/>
</dbReference>
<dbReference type="CDD" id="cd01347">
    <property type="entry name" value="ligand_gated_channel"/>
    <property type="match status" value="1"/>
</dbReference>
<protein>
    <recommendedName>
        <fullName evidence="18">TonB-dependent receptor</fullName>
    </recommendedName>
</protein>
<dbReference type="GO" id="GO:0015344">
    <property type="term" value="F:siderophore uptake transmembrane transporter activity"/>
    <property type="evidence" value="ECO:0007669"/>
    <property type="project" value="TreeGrafter"/>
</dbReference>
<comment type="caution">
    <text evidence="16">The sequence shown here is derived from an EMBL/GenBank/DDBJ whole genome shotgun (WGS) entry which is preliminary data.</text>
</comment>
<evidence type="ECO:0000256" key="4">
    <source>
        <dbReference type="ARBA" id="ARBA00022452"/>
    </source>
</evidence>
<comment type="similarity">
    <text evidence="2 11 12">Belongs to the TonB-dependent receptor family.</text>
</comment>
<proteinExistence type="inferred from homology"/>
<sequence>MSMKNRKTKKVWLLLLGGLNAAAASAQQGDAGGLSYLDEVVVSATRTAQRLQDVPASTTVVEREAIEKSSASTADQLLQRVPGLYAARMSAASPNRIAQVYTRGLPGNGRTLVLVDGVPMNVLFDGQVDWSQLSTQDIERIEVVRGAASGLYGSNAMGGVVSISSRLPESGFSPRLSVEAGSNNTRRGAASVSGKAGTTGYFLSFSQLSSDGYDMWTDAQRAQHGAAATQMTAMGTRKRNAVAKLVQEIGEQGLLEFRLSSLDDKSTDFYDIPGYVPNHRKQLLTSLRYQHLGETADYSVLAYHRKGRQFADNAAAPLYRSIASKADYDDVSRGVNAQFGIALGDHHCLSAGVEFSDGYMGVVTDRYVATPTRVMRRYGEVRRSALFVQDEMHLGERWVVNLSGRVDRWAHRGWQTDTLPAQPAGNYPTRSGSEFSPRLGVLYRVSPEVVLRANAGRAFKLPELWELYSSARRGAATYWGNAALDPERLTSYDIGVDRYFGRTGFVKVTAYRNDARDFIYNVRRDASNFDKVNVGGVRTRGVEIEARYRPAAWIELMFSQTWNRSTITRFDPDPALEGNTLVNVPNVRSWLQAELTLPRQSTLTLVAQRVGRRYADDRNLTYRKAYTTFDVQLAHQLTPAASVRLGVENVADHRYEGIGYMAPGRQVTLALDARF</sequence>
<evidence type="ECO:0000256" key="5">
    <source>
        <dbReference type="ARBA" id="ARBA00022692"/>
    </source>
</evidence>
<accession>A0A2T4IK77</accession>
<keyword evidence="9" id="KW-0675">Receptor</keyword>
<feature type="signal peptide" evidence="13">
    <location>
        <begin position="1"/>
        <end position="26"/>
    </location>
</feature>
<evidence type="ECO:0000256" key="6">
    <source>
        <dbReference type="ARBA" id="ARBA00022729"/>
    </source>
</evidence>
<dbReference type="GO" id="GO:0044718">
    <property type="term" value="P:siderophore transmembrane transport"/>
    <property type="evidence" value="ECO:0007669"/>
    <property type="project" value="TreeGrafter"/>
</dbReference>
<evidence type="ECO:0000256" key="12">
    <source>
        <dbReference type="RuleBase" id="RU003357"/>
    </source>
</evidence>
<name>A0A2T4IK77_9RHOO</name>
<keyword evidence="8 11" id="KW-0472">Membrane</keyword>
<feature type="chain" id="PRO_5015649851" description="TonB-dependent receptor" evidence="13">
    <location>
        <begin position="27"/>
        <end position="675"/>
    </location>
</feature>
<dbReference type="Pfam" id="PF07715">
    <property type="entry name" value="Plug"/>
    <property type="match status" value="1"/>
</dbReference>
<feature type="domain" description="TonB-dependent receptor plug" evidence="15">
    <location>
        <begin position="51"/>
        <end position="160"/>
    </location>
</feature>
<evidence type="ECO:0000313" key="17">
    <source>
        <dbReference type="Proteomes" id="UP000241193"/>
    </source>
</evidence>
<organism evidence="16 17">
    <name type="scientific">Pseudothauera lacus</name>
    <dbReference type="NCBI Taxonomy" id="2136175"/>
    <lineage>
        <taxon>Bacteria</taxon>
        <taxon>Pseudomonadati</taxon>
        <taxon>Pseudomonadota</taxon>
        <taxon>Betaproteobacteria</taxon>
        <taxon>Rhodocyclales</taxon>
        <taxon>Zoogloeaceae</taxon>
        <taxon>Pseudothauera</taxon>
    </lineage>
</organism>
<evidence type="ECO:0000256" key="3">
    <source>
        <dbReference type="ARBA" id="ARBA00022448"/>
    </source>
</evidence>
<evidence type="ECO:0000256" key="13">
    <source>
        <dbReference type="SAM" id="SignalP"/>
    </source>
</evidence>
<evidence type="ECO:0000256" key="8">
    <source>
        <dbReference type="ARBA" id="ARBA00023136"/>
    </source>
</evidence>
<dbReference type="Gene3D" id="2.40.170.20">
    <property type="entry name" value="TonB-dependent receptor, beta-barrel domain"/>
    <property type="match status" value="1"/>
</dbReference>
<dbReference type="InterPro" id="IPR037066">
    <property type="entry name" value="Plug_dom_sf"/>
</dbReference>
<evidence type="ECO:0000256" key="11">
    <source>
        <dbReference type="PROSITE-ProRule" id="PRU01360"/>
    </source>
</evidence>
<dbReference type="Gene3D" id="2.170.130.10">
    <property type="entry name" value="TonB-dependent receptor, plug domain"/>
    <property type="match status" value="1"/>
</dbReference>
<reference evidence="16 17" key="2">
    <citation type="submission" date="2018-04" db="EMBL/GenBank/DDBJ databases">
        <title>Thauera lacus sp. nov., isolated from an saline lake in Inner Mongolia, China.</title>
        <authorList>
            <person name="Liang Q.-Y."/>
        </authorList>
    </citation>
    <scope>NUCLEOTIDE SEQUENCE [LARGE SCALE GENOMIC DNA]</scope>
    <source>
        <strain evidence="16 17">D20</strain>
    </source>
</reference>
<evidence type="ECO:0000256" key="1">
    <source>
        <dbReference type="ARBA" id="ARBA00004571"/>
    </source>
</evidence>
<evidence type="ECO:0000256" key="9">
    <source>
        <dbReference type="ARBA" id="ARBA00023170"/>
    </source>
</evidence>
<keyword evidence="3 11" id="KW-0813">Transport</keyword>
<evidence type="ECO:0000256" key="10">
    <source>
        <dbReference type="ARBA" id="ARBA00023237"/>
    </source>
</evidence>
<dbReference type="SUPFAM" id="SSF56935">
    <property type="entry name" value="Porins"/>
    <property type="match status" value="1"/>
</dbReference>
<evidence type="ECO:0000256" key="2">
    <source>
        <dbReference type="ARBA" id="ARBA00009810"/>
    </source>
</evidence>
<evidence type="ECO:0000259" key="14">
    <source>
        <dbReference type="Pfam" id="PF00593"/>
    </source>
</evidence>
<dbReference type="PANTHER" id="PTHR30069:SF29">
    <property type="entry name" value="HEMOGLOBIN AND HEMOGLOBIN-HAPTOGLOBIN-BINDING PROTEIN 1-RELATED"/>
    <property type="match status" value="1"/>
</dbReference>
<keyword evidence="10 11" id="KW-0998">Cell outer membrane</keyword>
<reference evidence="16 17" key="1">
    <citation type="submission" date="2018-03" db="EMBL/GenBank/DDBJ databases">
        <authorList>
            <person name="Keele B.F."/>
        </authorList>
    </citation>
    <scope>NUCLEOTIDE SEQUENCE [LARGE SCALE GENOMIC DNA]</scope>
    <source>
        <strain evidence="16 17">D20</strain>
    </source>
</reference>